<dbReference type="InterPro" id="IPR004869">
    <property type="entry name" value="MMPL_dom"/>
</dbReference>
<evidence type="ECO:0000256" key="4">
    <source>
        <dbReference type="ARBA" id="ARBA00022989"/>
    </source>
</evidence>
<feature type="transmembrane region" description="Helical" evidence="6">
    <location>
        <begin position="235"/>
        <end position="256"/>
    </location>
</feature>
<feature type="transmembrane region" description="Helical" evidence="6">
    <location>
        <begin position="372"/>
        <end position="396"/>
    </location>
</feature>
<dbReference type="SUPFAM" id="SSF82866">
    <property type="entry name" value="Multidrug efflux transporter AcrB transmembrane domain"/>
    <property type="match status" value="1"/>
</dbReference>
<keyword evidence="3 6" id="KW-0812">Transmembrane</keyword>
<organism evidence="8 9">
    <name type="scientific">Lactococcus nasutitermitis</name>
    <dbReference type="NCBI Taxonomy" id="1652957"/>
    <lineage>
        <taxon>Bacteria</taxon>
        <taxon>Bacillati</taxon>
        <taxon>Bacillota</taxon>
        <taxon>Bacilli</taxon>
        <taxon>Lactobacillales</taxon>
        <taxon>Streptococcaceae</taxon>
        <taxon>Lactococcus</taxon>
    </lineage>
</organism>
<dbReference type="PRINTS" id="PR00702">
    <property type="entry name" value="ACRIFLAVINRP"/>
</dbReference>
<comment type="subcellular location">
    <subcellularLocation>
        <location evidence="1">Cell membrane</location>
        <topology evidence="1">Multi-pass membrane protein</topology>
    </subcellularLocation>
</comment>
<reference evidence="9" key="1">
    <citation type="journal article" date="2019" name="Int. J. Syst. Evol. Microbiol.">
        <title>The Global Catalogue of Microorganisms (GCM) 10K type strain sequencing project: providing services to taxonomists for standard genome sequencing and annotation.</title>
        <authorList>
            <consortium name="The Broad Institute Genomics Platform"/>
            <consortium name="The Broad Institute Genome Sequencing Center for Infectious Disease"/>
            <person name="Wu L."/>
            <person name="Ma J."/>
        </authorList>
    </citation>
    <scope>NUCLEOTIDE SEQUENCE [LARGE SCALE GENOMIC DNA]</scope>
    <source>
        <strain evidence="9">CCUG 63287</strain>
    </source>
</reference>
<dbReference type="PANTHER" id="PTHR33406">
    <property type="entry name" value="MEMBRANE PROTEIN MJ1562-RELATED"/>
    <property type="match status" value="1"/>
</dbReference>
<dbReference type="Proteomes" id="UP001595987">
    <property type="component" value="Unassembled WGS sequence"/>
</dbReference>
<comment type="caution">
    <text evidence="8">The sequence shown here is derived from an EMBL/GenBank/DDBJ whole genome shotgun (WGS) entry which is preliminary data.</text>
</comment>
<name>A0ABV9JE72_9LACT</name>
<keyword evidence="5 6" id="KW-0472">Membrane</keyword>
<evidence type="ECO:0000313" key="8">
    <source>
        <dbReference type="EMBL" id="MFC4651785.1"/>
    </source>
</evidence>
<keyword evidence="2" id="KW-1003">Cell membrane</keyword>
<evidence type="ECO:0000256" key="5">
    <source>
        <dbReference type="ARBA" id="ARBA00023136"/>
    </source>
</evidence>
<evidence type="ECO:0000313" key="9">
    <source>
        <dbReference type="Proteomes" id="UP001595987"/>
    </source>
</evidence>
<gene>
    <name evidence="8" type="ORF">ACFO26_02600</name>
</gene>
<accession>A0ABV9JE72</accession>
<evidence type="ECO:0000256" key="3">
    <source>
        <dbReference type="ARBA" id="ARBA00022692"/>
    </source>
</evidence>
<keyword evidence="4 6" id="KW-1133">Transmembrane helix</keyword>
<dbReference type="PROSITE" id="PS51257">
    <property type="entry name" value="PROKAR_LIPOPROTEIN"/>
    <property type="match status" value="1"/>
</dbReference>
<feature type="transmembrane region" description="Helical" evidence="6">
    <location>
        <begin position="313"/>
        <end position="334"/>
    </location>
</feature>
<evidence type="ECO:0000256" key="6">
    <source>
        <dbReference type="SAM" id="Phobius"/>
    </source>
</evidence>
<dbReference type="InterPro" id="IPR001036">
    <property type="entry name" value="Acrflvin-R"/>
</dbReference>
<feature type="transmembrane region" description="Helical" evidence="6">
    <location>
        <begin position="209"/>
        <end position="229"/>
    </location>
</feature>
<sequence length="465" mass="49594">MKHSKRNPFVGRISRFSAKHRWWIVASWLVILIACVFGAKTLEKPMSSSFTIKNLQSITTLNTINKKFGNSSDGGNIVFAAPKGEKLTAEDAEKVAELTQNLEQIKGITSATNPFTAQVKTLSPAGRIGYIAVTFNKQATSGTSVQHSATQNAIKKAVDKVNSPELKVKMTSGLLPASSSSSNPLIGLILAFIILFITFGALWTAGFPLISSVLALGISMTGISMVTHFTTINDVAPVLAMLIGLAVGIDYSLFIINRHKQQLLSGMEIEASIIKAGATAGTAVVFAAFTVIVALVALAVARVQFLTQMGLSAAFAVFVAMFVAITLTPALLAIRGNKILRKRERLALKAGEVQKHGHHADSWAKIITAHPILAILVSVIALLILAFPVLSIHLGLPNDGNQPSDTQPRQAYDLMGQGFGSGVNGPIILLANYPSIQAHQINSKSDKLLKSSKQSLTSQKSSHQD</sequence>
<dbReference type="EMBL" id="JBHSGD010000004">
    <property type="protein sequence ID" value="MFC4651785.1"/>
    <property type="molecule type" value="Genomic_DNA"/>
</dbReference>
<evidence type="ECO:0000256" key="2">
    <source>
        <dbReference type="ARBA" id="ARBA00022475"/>
    </source>
</evidence>
<dbReference type="InterPro" id="IPR050545">
    <property type="entry name" value="Mycobact_MmpL"/>
</dbReference>
<feature type="transmembrane region" description="Helical" evidence="6">
    <location>
        <begin position="185"/>
        <end position="202"/>
    </location>
</feature>
<feature type="transmembrane region" description="Helical" evidence="6">
    <location>
        <begin position="21"/>
        <end position="39"/>
    </location>
</feature>
<keyword evidence="9" id="KW-1185">Reference proteome</keyword>
<dbReference type="RefSeq" id="WP_213534001.1">
    <property type="nucleotide sequence ID" value="NZ_BOVQ01000002.1"/>
</dbReference>
<dbReference type="Gene3D" id="1.20.1640.10">
    <property type="entry name" value="Multidrug efflux transporter AcrB transmembrane domain"/>
    <property type="match status" value="1"/>
</dbReference>
<dbReference type="Pfam" id="PF03176">
    <property type="entry name" value="MMPL"/>
    <property type="match status" value="1"/>
</dbReference>
<evidence type="ECO:0000259" key="7">
    <source>
        <dbReference type="PROSITE" id="PS50156"/>
    </source>
</evidence>
<feature type="domain" description="SSD" evidence="7">
    <location>
        <begin position="216"/>
        <end position="334"/>
    </location>
</feature>
<proteinExistence type="predicted"/>
<evidence type="ECO:0000256" key="1">
    <source>
        <dbReference type="ARBA" id="ARBA00004651"/>
    </source>
</evidence>
<dbReference type="PROSITE" id="PS50156">
    <property type="entry name" value="SSD"/>
    <property type="match status" value="1"/>
</dbReference>
<feature type="transmembrane region" description="Helical" evidence="6">
    <location>
        <begin position="277"/>
        <end position="301"/>
    </location>
</feature>
<protein>
    <submittedName>
        <fullName evidence="8">MMPL family transporter</fullName>
    </submittedName>
</protein>
<dbReference type="PANTHER" id="PTHR33406:SF13">
    <property type="entry name" value="MEMBRANE PROTEIN YDFJ"/>
    <property type="match status" value="1"/>
</dbReference>
<dbReference type="InterPro" id="IPR000731">
    <property type="entry name" value="SSD"/>
</dbReference>